<reference evidence="1 2" key="1">
    <citation type="submission" date="2021-08" db="EMBL/GenBank/DDBJ databases">
        <title>Draft Genome Sequence of Phanerochaete sordida strain YK-624.</title>
        <authorList>
            <person name="Mori T."/>
            <person name="Dohra H."/>
            <person name="Suzuki T."/>
            <person name="Kawagishi H."/>
            <person name="Hirai H."/>
        </authorList>
    </citation>
    <scope>NUCLEOTIDE SEQUENCE [LARGE SCALE GENOMIC DNA]</scope>
    <source>
        <strain evidence="1 2">YK-624</strain>
    </source>
</reference>
<proteinExistence type="predicted"/>
<dbReference type="AlphaFoldDB" id="A0A9P3G6E2"/>
<protein>
    <submittedName>
        <fullName evidence="1">Uncharacterized protein</fullName>
    </submittedName>
</protein>
<dbReference type="Proteomes" id="UP000703269">
    <property type="component" value="Unassembled WGS sequence"/>
</dbReference>
<evidence type="ECO:0000313" key="2">
    <source>
        <dbReference type="Proteomes" id="UP000703269"/>
    </source>
</evidence>
<organism evidence="1 2">
    <name type="scientific">Phanerochaete sordida</name>
    <dbReference type="NCBI Taxonomy" id="48140"/>
    <lineage>
        <taxon>Eukaryota</taxon>
        <taxon>Fungi</taxon>
        <taxon>Dikarya</taxon>
        <taxon>Basidiomycota</taxon>
        <taxon>Agaricomycotina</taxon>
        <taxon>Agaricomycetes</taxon>
        <taxon>Polyporales</taxon>
        <taxon>Phanerochaetaceae</taxon>
        <taxon>Phanerochaete</taxon>
    </lineage>
</organism>
<name>A0A9P3G6E2_9APHY</name>
<comment type="caution">
    <text evidence="1">The sequence shown here is derived from an EMBL/GenBank/DDBJ whole genome shotgun (WGS) entry which is preliminary data.</text>
</comment>
<accession>A0A9P3G6E2</accession>
<keyword evidence="2" id="KW-1185">Reference proteome</keyword>
<sequence length="71" mass="8124">MVRDKGTYQPLDKLTSGYDVDSVLNELGNFAWSQYIFSDTLHPMINALLESIETDSRQNVRCVDKLTRSVQ</sequence>
<dbReference type="OrthoDB" id="9978677at2759"/>
<dbReference type="EMBL" id="BPQB01000015">
    <property type="protein sequence ID" value="GJE90112.1"/>
    <property type="molecule type" value="Genomic_DNA"/>
</dbReference>
<evidence type="ECO:0000313" key="1">
    <source>
        <dbReference type="EMBL" id="GJE90112.1"/>
    </source>
</evidence>
<gene>
    <name evidence="1" type="ORF">PsYK624_062350</name>
</gene>